<organism evidence="2 3">
    <name type="scientific">Telluria antibiotica</name>
    <dbReference type="NCBI Taxonomy" id="2717319"/>
    <lineage>
        <taxon>Bacteria</taxon>
        <taxon>Pseudomonadati</taxon>
        <taxon>Pseudomonadota</taxon>
        <taxon>Betaproteobacteria</taxon>
        <taxon>Burkholderiales</taxon>
        <taxon>Oxalobacteraceae</taxon>
        <taxon>Telluria group</taxon>
        <taxon>Telluria</taxon>
    </lineage>
</organism>
<keyword evidence="3" id="KW-1185">Reference proteome</keyword>
<comment type="caution">
    <text evidence="2">The sequence shown here is derived from an EMBL/GenBank/DDBJ whole genome shotgun (WGS) entry which is preliminary data.</text>
</comment>
<feature type="transmembrane region" description="Helical" evidence="1">
    <location>
        <begin position="43"/>
        <end position="63"/>
    </location>
</feature>
<dbReference type="EMBL" id="JAAQOM010000005">
    <property type="protein sequence ID" value="NIA54158.1"/>
    <property type="molecule type" value="Genomic_DNA"/>
</dbReference>
<keyword evidence="1" id="KW-1133">Transmembrane helix</keyword>
<gene>
    <name evidence="2" type="ORF">HAV22_10980</name>
</gene>
<keyword evidence="1" id="KW-0472">Membrane</keyword>
<proteinExistence type="predicted"/>
<keyword evidence="1" id="KW-0812">Transmembrane</keyword>
<dbReference type="RefSeq" id="WP_166859105.1">
    <property type="nucleotide sequence ID" value="NZ_JAAQOM010000005.1"/>
</dbReference>
<accession>A0ABX0PA37</accession>
<protein>
    <recommendedName>
        <fullName evidence="4">Lipoprotein</fullName>
    </recommendedName>
</protein>
<evidence type="ECO:0000313" key="3">
    <source>
        <dbReference type="Proteomes" id="UP000716322"/>
    </source>
</evidence>
<evidence type="ECO:0000256" key="1">
    <source>
        <dbReference type="SAM" id="Phobius"/>
    </source>
</evidence>
<evidence type="ECO:0000313" key="2">
    <source>
        <dbReference type="EMBL" id="NIA54158.1"/>
    </source>
</evidence>
<evidence type="ECO:0008006" key="4">
    <source>
        <dbReference type="Google" id="ProtNLM"/>
    </source>
</evidence>
<feature type="transmembrane region" description="Helical" evidence="1">
    <location>
        <begin position="17"/>
        <end position="37"/>
    </location>
</feature>
<dbReference type="Pfam" id="PF07254">
    <property type="entry name" value="Cpta_toxin"/>
    <property type="match status" value="1"/>
</dbReference>
<name>A0ABX0PA37_9BURK</name>
<dbReference type="Proteomes" id="UP000716322">
    <property type="component" value="Unassembled WGS sequence"/>
</dbReference>
<reference evidence="2 3" key="1">
    <citation type="submission" date="2020-03" db="EMBL/GenBank/DDBJ databases">
        <title>Genome sequence of strain Massilia sp. TW-1.</title>
        <authorList>
            <person name="Chaudhary D.K."/>
        </authorList>
    </citation>
    <scope>NUCLEOTIDE SEQUENCE [LARGE SCALE GENOMIC DNA]</scope>
    <source>
        <strain evidence="2 3">TW-1</strain>
    </source>
</reference>
<sequence>MSIAVSALVRPSRTQRLVWGGCGLAQCASALAVGLLAPDRFLLAPQLALALAGAGACVLGAAARRPKTHRIDISGTGDLRVTVQQDVDGRDRAAREGGTPQGGVAALRPDSVIWPMLMLVRYAAPGARPRVLAVWRDSVEPAAWRALAVALAVAGRLPHAGEGCEDTTNSLQRTNS</sequence>
<dbReference type="InterPro" id="IPR009883">
    <property type="entry name" value="YgfX"/>
</dbReference>